<keyword evidence="5" id="KW-0234">DNA repair</keyword>
<evidence type="ECO:0000256" key="5">
    <source>
        <dbReference type="ARBA" id="ARBA00023204"/>
    </source>
</evidence>
<evidence type="ECO:0000256" key="6">
    <source>
        <dbReference type="ARBA" id="ARBA00023236"/>
    </source>
</evidence>
<evidence type="ECO:0000259" key="10">
    <source>
        <dbReference type="PROSITE" id="PS50164"/>
    </source>
</evidence>
<dbReference type="PANTHER" id="PTHR30562:SF10">
    <property type="entry name" value="EXCINUCLEASE CHO"/>
    <property type="match status" value="1"/>
</dbReference>
<dbReference type="GO" id="GO:0004518">
    <property type="term" value="F:nuclease activity"/>
    <property type="evidence" value="ECO:0007669"/>
    <property type="project" value="UniProtKB-KW"/>
</dbReference>
<dbReference type="CDD" id="cd10434">
    <property type="entry name" value="GIY-YIG_UvrC_Cho"/>
    <property type="match status" value="1"/>
</dbReference>
<keyword evidence="2" id="KW-0228">DNA excision</keyword>
<dbReference type="PROSITE" id="PS50164">
    <property type="entry name" value="GIY_YIG"/>
    <property type="match status" value="1"/>
</dbReference>
<dbReference type="InterPro" id="IPR000305">
    <property type="entry name" value="GIY-YIG_endonuc"/>
</dbReference>
<evidence type="ECO:0000256" key="9">
    <source>
        <dbReference type="ARBA" id="ARBA00042732"/>
    </source>
</evidence>
<proteinExistence type="predicted"/>
<dbReference type="EMBL" id="UGSO01000001">
    <property type="protein sequence ID" value="SUB17125.1"/>
    <property type="molecule type" value="Genomic_DNA"/>
</dbReference>
<evidence type="ECO:0000256" key="8">
    <source>
        <dbReference type="ARBA" id="ARBA00042138"/>
    </source>
</evidence>
<evidence type="ECO:0000313" key="11">
    <source>
        <dbReference type="EMBL" id="SUB17125.1"/>
    </source>
</evidence>
<keyword evidence="1" id="KW-0227">DNA damage</keyword>
<dbReference type="InterPro" id="IPR050066">
    <property type="entry name" value="UvrABC_protein_C"/>
</dbReference>
<gene>
    <name evidence="11" type="primary">cho</name>
    <name evidence="11" type="ORF">NCTC9381_03047</name>
</gene>
<evidence type="ECO:0000256" key="4">
    <source>
        <dbReference type="ARBA" id="ARBA00022881"/>
    </source>
</evidence>
<dbReference type="GO" id="GO:0006289">
    <property type="term" value="P:nucleotide-excision repair"/>
    <property type="evidence" value="ECO:0007669"/>
    <property type="project" value="InterPro"/>
</dbReference>
<dbReference type="GO" id="GO:0009432">
    <property type="term" value="P:SOS response"/>
    <property type="evidence" value="ECO:0007669"/>
    <property type="project" value="UniProtKB-KW"/>
</dbReference>
<dbReference type="GO" id="GO:0016787">
    <property type="term" value="F:hydrolase activity"/>
    <property type="evidence" value="ECO:0007669"/>
    <property type="project" value="UniProtKB-KW"/>
</dbReference>
<dbReference type="Proteomes" id="UP000254640">
    <property type="component" value="Unassembled WGS sequence"/>
</dbReference>
<dbReference type="InterPro" id="IPR047296">
    <property type="entry name" value="GIY-YIG_UvrC_Cho"/>
</dbReference>
<dbReference type="GO" id="GO:0009380">
    <property type="term" value="C:excinuclease repair complex"/>
    <property type="evidence" value="ECO:0007669"/>
    <property type="project" value="TreeGrafter"/>
</dbReference>
<evidence type="ECO:0000256" key="1">
    <source>
        <dbReference type="ARBA" id="ARBA00022763"/>
    </source>
</evidence>
<organism evidence="11 12">
    <name type="scientific">Enterobacter agglomerans</name>
    <name type="common">Erwinia herbicola</name>
    <name type="synonym">Pantoea agglomerans</name>
    <dbReference type="NCBI Taxonomy" id="549"/>
    <lineage>
        <taxon>Bacteria</taxon>
        <taxon>Pseudomonadati</taxon>
        <taxon>Pseudomonadota</taxon>
        <taxon>Gammaproteobacteria</taxon>
        <taxon>Enterobacterales</taxon>
        <taxon>Erwiniaceae</taxon>
        <taxon>Pantoea</taxon>
        <taxon>Pantoea agglomerans group</taxon>
    </lineage>
</organism>
<dbReference type="AlphaFoldDB" id="A0A379AGU1"/>
<evidence type="ECO:0000256" key="3">
    <source>
        <dbReference type="ARBA" id="ARBA00022801"/>
    </source>
</evidence>
<evidence type="ECO:0000256" key="7">
    <source>
        <dbReference type="ARBA" id="ARBA00040756"/>
    </source>
</evidence>
<dbReference type="Gene3D" id="3.40.1440.10">
    <property type="entry name" value="GIY-YIG endonuclease"/>
    <property type="match status" value="1"/>
</dbReference>
<dbReference type="InterPro" id="IPR035901">
    <property type="entry name" value="GIY-YIG_endonuc_sf"/>
</dbReference>
<keyword evidence="6" id="KW-0742">SOS response</keyword>
<evidence type="ECO:0000256" key="2">
    <source>
        <dbReference type="ARBA" id="ARBA00022769"/>
    </source>
</evidence>
<reference evidence="11 12" key="1">
    <citation type="submission" date="2018-06" db="EMBL/GenBank/DDBJ databases">
        <authorList>
            <consortium name="Pathogen Informatics"/>
            <person name="Doyle S."/>
        </authorList>
    </citation>
    <scope>NUCLEOTIDE SEQUENCE [LARGE SCALE GENOMIC DNA]</scope>
    <source>
        <strain evidence="11 12">NCTC9381</strain>
    </source>
</reference>
<feature type="domain" description="GIY-YIG" evidence="10">
    <location>
        <begin position="1"/>
        <end position="54"/>
    </location>
</feature>
<keyword evidence="12" id="KW-1185">Reference proteome</keyword>
<sequence length="210" mass="23914">MNLRSRVMSHFRTPDEAKMLRQSRRVSWIPTAGDLGALLLEAQMIKTQQPLFNKRLRKNRQLCSLQITDGKPNVVYAKDLDFSQSPNLFGLYRSRFAALERLKQLADEYQLCHGLLGLEALSAGRGCFRSALRRCAGACCGKEPVSDHQDRLLEALENVRVFCWPWQGAVGLVEEGKEMTQIHVIDHWFYLGSVSSMDEARKTAAAQRRF</sequence>
<dbReference type="PANTHER" id="PTHR30562">
    <property type="entry name" value="UVRC/OXIDOREDUCTASE"/>
    <property type="match status" value="1"/>
</dbReference>
<dbReference type="STRING" id="549.BEE12_15265"/>
<accession>A0A379AGU1</accession>
<keyword evidence="3 11" id="KW-0378">Hydrolase</keyword>
<evidence type="ECO:0000313" key="12">
    <source>
        <dbReference type="Proteomes" id="UP000254640"/>
    </source>
</evidence>
<name>A0A379AGU1_ENTAG</name>
<keyword evidence="4" id="KW-0267">Excision nuclease</keyword>
<protein>
    <recommendedName>
        <fullName evidence="7">Excinuclease cho</fullName>
    </recommendedName>
    <alternativeName>
        <fullName evidence="9">Endonuclease cho</fullName>
    </alternativeName>
    <alternativeName>
        <fullName evidence="8">UvrC homolog protein</fullName>
    </alternativeName>
</protein>